<keyword evidence="2" id="KW-0472">Membrane</keyword>
<sequence length="131" mass="14218">MPSKFIIEWVESKPNDLMGLYEPGDRIVMKIRTIVVLVLIAVLLAPFSALTVYAHSGETHETKNEEKKHDEETKDKSTSVNENETDGKGVGESEASKQSETAESPINLAVIVFAAGVLIAIGGLVLVIKKL</sequence>
<evidence type="ECO:0000256" key="2">
    <source>
        <dbReference type="SAM" id="Phobius"/>
    </source>
</evidence>
<dbReference type="AlphaFoldDB" id="A0A0F9N1Z8"/>
<evidence type="ECO:0000256" key="1">
    <source>
        <dbReference type="SAM" id="MobiDB-lite"/>
    </source>
</evidence>
<comment type="caution">
    <text evidence="3">The sequence shown here is derived from an EMBL/GenBank/DDBJ whole genome shotgun (WGS) entry which is preliminary data.</text>
</comment>
<name>A0A0F9N1Z8_9ZZZZ</name>
<feature type="region of interest" description="Disordered" evidence="1">
    <location>
        <begin position="57"/>
        <end position="102"/>
    </location>
</feature>
<dbReference type="EMBL" id="LAZR01003910">
    <property type="protein sequence ID" value="KKN13560.1"/>
    <property type="molecule type" value="Genomic_DNA"/>
</dbReference>
<accession>A0A0F9N1Z8</accession>
<proteinExistence type="predicted"/>
<keyword evidence="2" id="KW-1133">Transmembrane helix</keyword>
<organism evidence="3">
    <name type="scientific">marine sediment metagenome</name>
    <dbReference type="NCBI Taxonomy" id="412755"/>
    <lineage>
        <taxon>unclassified sequences</taxon>
        <taxon>metagenomes</taxon>
        <taxon>ecological metagenomes</taxon>
    </lineage>
</organism>
<feature type="transmembrane region" description="Helical" evidence="2">
    <location>
        <begin position="34"/>
        <end position="54"/>
    </location>
</feature>
<feature type="compositionally biased region" description="Basic and acidic residues" evidence="1">
    <location>
        <begin position="57"/>
        <end position="77"/>
    </location>
</feature>
<feature type="transmembrane region" description="Helical" evidence="2">
    <location>
        <begin position="106"/>
        <end position="128"/>
    </location>
</feature>
<feature type="compositionally biased region" description="Basic and acidic residues" evidence="1">
    <location>
        <begin position="85"/>
        <end position="97"/>
    </location>
</feature>
<gene>
    <name evidence="3" type="ORF">LCGC14_1005110</name>
</gene>
<keyword evidence="2" id="KW-0812">Transmembrane</keyword>
<evidence type="ECO:0000313" key="3">
    <source>
        <dbReference type="EMBL" id="KKN13560.1"/>
    </source>
</evidence>
<reference evidence="3" key="1">
    <citation type="journal article" date="2015" name="Nature">
        <title>Complex archaea that bridge the gap between prokaryotes and eukaryotes.</title>
        <authorList>
            <person name="Spang A."/>
            <person name="Saw J.H."/>
            <person name="Jorgensen S.L."/>
            <person name="Zaremba-Niedzwiedzka K."/>
            <person name="Martijn J."/>
            <person name="Lind A.E."/>
            <person name="van Eijk R."/>
            <person name="Schleper C."/>
            <person name="Guy L."/>
            <person name="Ettema T.J."/>
        </authorList>
    </citation>
    <scope>NUCLEOTIDE SEQUENCE</scope>
</reference>
<protein>
    <submittedName>
        <fullName evidence="3">Uncharacterized protein</fullName>
    </submittedName>
</protein>